<gene>
    <name evidence="8" type="ORF">A2563_01770</name>
</gene>
<comment type="cofactor">
    <cofactor evidence="1">
        <name>FMN</name>
        <dbReference type="ChEBI" id="CHEBI:58210"/>
    </cofactor>
</comment>
<keyword evidence="6" id="KW-0249">Electron transport</keyword>
<keyword evidence="5" id="KW-0288">FMN</keyword>
<organism evidence="8 9">
    <name type="scientific">Candidatus Magasanikbacteria bacterium RIFOXYD1_FULL_40_23</name>
    <dbReference type="NCBI Taxonomy" id="1798705"/>
    <lineage>
        <taxon>Bacteria</taxon>
        <taxon>Candidatus Magasanikiibacteriota</taxon>
    </lineage>
</organism>
<accession>A0A1F6PAV3</accession>
<evidence type="ECO:0000313" key="8">
    <source>
        <dbReference type="EMBL" id="OGH93315.1"/>
    </source>
</evidence>
<comment type="similarity">
    <text evidence="2">Belongs to the flavodoxin family.</text>
</comment>
<evidence type="ECO:0000313" key="9">
    <source>
        <dbReference type="Proteomes" id="UP000176634"/>
    </source>
</evidence>
<dbReference type="InterPro" id="IPR050619">
    <property type="entry name" value="Flavodoxin"/>
</dbReference>
<dbReference type="Gene3D" id="3.40.50.360">
    <property type="match status" value="1"/>
</dbReference>
<evidence type="ECO:0000256" key="3">
    <source>
        <dbReference type="ARBA" id="ARBA00022448"/>
    </source>
</evidence>
<dbReference type="STRING" id="1798705.A2563_01770"/>
<evidence type="ECO:0000256" key="6">
    <source>
        <dbReference type="ARBA" id="ARBA00022982"/>
    </source>
</evidence>
<dbReference type="PROSITE" id="PS50902">
    <property type="entry name" value="FLAVODOXIN_LIKE"/>
    <property type="match status" value="1"/>
</dbReference>
<dbReference type="AlphaFoldDB" id="A0A1F6PAV3"/>
<evidence type="ECO:0000256" key="1">
    <source>
        <dbReference type="ARBA" id="ARBA00001917"/>
    </source>
</evidence>
<name>A0A1F6PAV3_9BACT</name>
<dbReference type="InterPro" id="IPR008254">
    <property type="entry name" value="Flavodoxin/NO_synth"/>
</dbReference>
<dbReference type="GO" id="GO:0010181">
    <property type="term" value="F:FMN binding"/>
    <property type="evidence" value="ECO:0007669"/>
    <property type="project" value="InterPro"/>
</dbReference>
<dbReference type="PANTHER" id="PTHR42809">
    <property type="entry name" value="FLAVODOXIN 2"/>
    <property type="match status" value="1"/>
</dbReference>
<protein>
    <recommendedName>
        <fullName evidence="7">Flavodoxin-like domain-containing protein</fullName>
    </recommendedName>
</protein>
<dbReference type="EMBL" id="MFRA01000001">
    <property type="protein sequence ID" value="OGH93315.1"/>
    <property type="molecule type" value="Genomic_DNA"/>
</dbReference>
<feature type="domain" description="Flavodoxin-like" evidence="7">
    <location>
        <begin position="7"/>
        <end position="151"/>
    </location>
</feature>
<keyword evidence="3" id="KW-0813">Transport</keyword>
<reference evidence="8 9" key="1">
    <citation type="journal article" date="2016" name="Nat. Commun.">
        <title>Thousands of microbial genomes shed light on interconnected biogeochemical processes in an aquifer system.</title>
        <authorList>
            <person name="Anantharaman K."/>
            <person name="Brown C.T."/>
            <person name="Hug L.A."/>
            <person name="Sharon I."/>
            <person name="Castelle C.J."/>
            <person name="Probst A.J."/>
            <person name="Thomas B.C."/>
            <person name="Singh A."/>
            <person name="Wilkins M.J."/>
            <person name="Karaoz U."/>
            <person name="Brodie E.L."/>
            <person name="Williams K.H."/>
            <person name="Hubbard S.S."/>
            <person name="Banfield J.F."/>
        </authorList>
    </citation>
    <scope>NUCLEOTIDE SEQUENCE [LARGE SCALE GENOMIC DNA]</scope>
</reference>
<dbReference type="InterPro" id="IPR029039">
    <property type="entry name" value="Flavoprotein-like_sf"/>
</dbReference>
<dbReference type="Proteomes" id="UP000176634">
    <property type="component" value="Unassembled WGS sequence"/>
</dbReference>
<dbReference type="SUPFAM" id="SSF52218">
    <property type="entry name" value="Flavoproteins"/>
    <property type="match status" value="1"/>
</dbReference>
<sequence>MLKTKQILLIYATHSGSNFVVAQMIQEALSKDFEVTLQNAAETKPEDIKNYETIILGSPSWLSRGSEGMPSEIMLKLLDVWQTEKHTDKNFIVYGCGDSGFIHFCGAVDYMENFVKSVGGNSLHPSLRLDSFWFELDKNVALAKKWAADLNKKLTS</sequence>
<dbReference type="PANTHER" id="PTHR42809:SF1">
    <property type="entry name" value="FLAVODOXIN 1"/>
    <property type="match status" value="1"/>
</dbReference>
<dbReference type="Pfam" id="PF00258">
    <property type="entry name" value="Flavodoxin_1"/>
    <property type="match status" value="1"/>
</dbReference>
<evidence type="ECO:0000256" key="4">
    <source>
        <dbReference type="ARBA" id="ARBA00022630"/>
    </source>
</evidence>
<evidence type="ECO:0000259" key="7">
    <source>
        <dbReference type="PROSITE" id="PS50902"/>
    </source>
</evidence>
<proteinExistence type="inferred from homology"/>
<keyword evidence="4" id="KW-0285">Flavoprotein</keyword>
<evidence type="ECO:0000256" key="5">
    <source>
        <dbReference type="ARBA" id="ARBA00022643"/>
    </source>
</evidence>
<evidence type="ECO:0000256" key="2">
    <source>
        <dbReference type="ARBA" id="ARBA00005267"/>
    </source>
</evidence>
<comment type="caution">
    <text evidence="8">The sequence shown here is derived from an EMBL/GenBank/DDBJ whole genome shotgun (WGS) entry which is preliminary data.</text>
</comment>